<dbReference type="EMBL" id="GBRH01278532">
    <property type="protein sequence ID" value="JAD19363.1"/>
    <property type="molecule type" value="Transcribed_RNA"/>
</dbReference>
<reference evidence="1" key="1">
    <citation type="submission" date="2014-09" db="EMBL/GenBank/DDBJ databases">
        <authorList>
            <person name="Magalhaes I.L.F."/>
            <person name="Oliveira U."/>
            <person name="Santos F.R."/>
            <person name="Vidigal T.H.D.A."/>
            <person name="Brescovit A.D."/>
            <person name="Santos A.J."/>
        </authorList>
    </citation>
    <scope>NUCLEOTIDE SEQUENCE</scope>
    <source>
        <tissue evidence="1">Shoot tissue taken approximately 20 cm above the soil surface</tissue>
    </source>
</reference>
<evidence type="ECO:0000313" key="1">
    <source>
        <dbReference type="EMBL" id="JAD19363.1"/>
    </source>
</evidence>
<reference evidence="1" key="2">
    <citation type="journal article" date="2015" name="Data Brief">
        <title>Shoot transcriptome of the giant reed, Arundo donax.</title>
        <authorList>
            <person name="Barrero R.A."/>
            <person name="Guerrero F.D."/>
            <person name="Moolhuijzen P."/>
            <person name="Goolsby J.A."/>
            <person name="Tidwell J."/>
            <person name="Bellgard S.E."/>
            <person name="Bellgard M.I."/>
        </authorList>
    </citation>
    <scope>NUCLEOTIDE SEQUENCE</scope>
    <source>
        <tissue evidence="1">Shoot tissue taken approximately 20 cm above the soil surface</tissue>
    </source>
</reference>
<name>A0A0A8Y2E5_ARUDO</name>
<proteinExistence type="predicted"/>
<protein>
    <submittedName>
        <fullName evidence="1">Uncharacterized protein</fullName>
    </submittedName>
</protein>
<dbReference type="AlphaFoldDB" id="A0A0A8Y2E5"/>
<accession>A0A0A8Y2E5</accession>
<organism evidence="1">
    <name type="scientific">Arundo donax</name>
    <name type="common">Giant reed</name>
    <name type="synonym">Donax arundinaceus</name>
    <dbReference type="NCBI Taxonomy" id="35708"/>
    <lineage>
        <taxon>Eukaryota</taxon>
        <taxon>Viridiplantae</taxon>
        <taxon>Streptophyta</taxon>
        <taxon>Embryophyta</taxon>
        <taxon>Tracheophyta</taxon>
        <taxon>Spermatophyta</taxon>
        <taxon>Magnoliopsida</taxon>
        <taxon>Liliopsida</taxon>
        <taxon>Poales</taxon>
        <taxon>Poaceae</taxon>
        <taxon>PACMAD clade</taxon>
        <taxon>Arundinoideae</taxon>
        <taxon>Arundineae</taxon>
        <taxon>Arundo</taxon>
    </lineage>
</organism>
<sequence length="38" mass="4295">MVTTVEGLIVKICEGRFSLSFSLVDPLFMTQKWYAVAN</sequence>